<dbReference type="InterPro" id="IPR031682">
    <property type="entry name" value="EsaE"/>
</dbReference>
<dbReference type="EMBL" id="JBDIML010000009">
    <property type="protein sequence ID" value="MEN2768986.1"/>
    <property type="molecule type" value="Genomic_DNA"/>
</dbReference>
<protein>
    <submittedName>
        <fullName evidence="1">DUF5081 family protein</fullName>
    </submittedName>
</protein>
<dbReference type="Pfam" id="PF16887">
    <property type="entry name" value="DUF5081"/>
    <property type="match status" value="1"/>
</dbReference>
<evidence type="ECO:0000313" key="1">
    <source>
        <dbReference type="EMBL" id="MEN2768986.1"/>
    </source>
</evidence>
<reference evidence="1 2" key="1">
    <citation type="submission" date="2024-05" db="EMBL/GenBank/DDBJ databases">
        <authorList>
            <person name="Haq I."/>
            <person name="Ullah Z."/>
            <person name="Ahmad R."/>
            <person name="Li M."/>
            <person name="Tong Y."/>
        </authorList>
    </citation>
    <scope>NUCLEOTIDE SEQUENCE [LARGE SCALE GENOMIC DNA]</scope>
    <source>
        <strain evidence="1 2">16A2E</strain>
    </source>
</reference>
<comment type="caution">
    <text evidence="1">The sequence shown here is derived from an EMBL/GenBank/DDBJ whole genome shotgun (WGS) entry which is preliminary data.</text>
</comment>
<organism evidence="1 2">
    <name type="scientific">Ornithinibacillus xuwenensis</name>
    <dbReference type="NCBI Taxonomy" id="3144668"/>
    <lineage>
        <taxon>Bacteria</taxon>
        <taxon>Bacillati</taxon>
        <taxon>Bacillota</taxon>
        <taxon>Bacilli</taxon>
        <taxon>Bacillales</taxon>
        <taxon>Bacillaceae</taxon>
        <taxon>Ornithinibacillus</taxon>
    </lineage>
</organism>
<name>A0ABU9XL34_9BACI</name>
<dbReference type="Proteomes" id="UP001444625">
    <property type="component" value="Unassembled WGS sequence"/>
</dbReference>
<dbReference type="RefSeq" id="WP_345826485.1">
    <property type="nucleotide sequence ID" value="NZ_JBDIML010000009.1"/>
</dbReference>
<proteinExistence type="predicted"/>
<keyword evidence="2" id="KW-1185">Reference proteome</keyword>
<accession>A0ABU9XL34</accession>
<evidence type="ECO:0000313" key="2">
    <source>
        <dbReference type="Proteomes" id="UP001444625"/>
    </source>
</evidence>
<sequence>MTYQSTDAFNVPELYLLAAAFGGNVLFGLPEKEIYQLKGEEVFEEAHKRLIEKQILSPDGKVTKAGAIIIQAIEYYHQSKKYVRINNLMFAFSSHHEDELILLVELEEKSLYKLFVVSKAIVLKMLGERFPIVIREPQEEEKTYLKEELTNQERHEIEQYDPGDSLLNLEFFHLDEKPQEATNPSFYQQWLAFTNEENLFMVDTVARKYYQASQYWFLKILFDEMEFPYKEAN</sequence>
<gene>
    <name evidence="1" type="ORF">ABC228_17575</name>
</gene>